<proteinExistence type="predicted"/>
<dbReference type="Proteomes" id="UP000823637">
    <property type="component" value="Unassembled WGS sequence"/>
</dbReference>
<keyword evidence="1" id="KW-1133">Transmembrane helix</keyword>
<feature type="domain" description="Phospholipid/glycerol acyltransferase" evidence="2">
    <location>
        <begin position="37"/>
        <end position="167"/>
    </location>
</feature>
<evidence type="ECO:0000256" key="1">
    <source>
        <dbReference type="SAM" id="Phobius"/>
    </source>
</evidence>
<comment type="caution">
    <text evidence="3">The sequence shown here is derived from an EMBL/GenBank/DDBJ whole genome shotgun (WGS) entry which is preliminary data.</text>
</comment>
<dbReference type="PANTHER" id="PTHR31605:SF0">
    <property type="entry name" value="GLYCEROL-3-PHOSPHATE O-ACYLTRANSFERASE 1"/>
    <property type="match status" value="1"/>
</dbReference>
<feature type="transmembrane region" description="Helical" evidence="1">
    <location>
        <begin position="312"/>
        <end position="335"/>
    </location>
</feature>
<evidence type="ECO:0000259" key="2">
    <source>
        <dbReference type="SMART" id="SM00563"/>
    </source>
</evidence>
<dbReference type="SMART" id="SM00563">
    <property type="entry name" value="PlsC"/>
    <property type="match status" value="1"/>
</dbReference>
<dbReference type="AlphaFoldDB" id="A0A9D9EH41"/>
<dbReference type="Pfam" id="PF01553">
    <property type="entry name" value="Acyltransferase"/>
    <property type="match status" value="1"/>
</dbReference>
<evidence type="ECO:0000313" key="4">
    <source>
        <dbReference type="Proteomes" id="UP000823637"/>
    </source>
</evidence>
<keyword evidence="1" id="KW-0472">Membrane</keyword>
<reference evidence="3" key="1">
    <citation type="submission" date="2020-10" db="EMBL/GenBank/DDBJ databases">
        <authorList>
            <person name="Gilroy R."/>
        </authorList>
    </citation>
    <scope>NUCLEOTIDE SEQUENCE</scope>
    <source>
        <strain evidence="3">D3-1215</strain>
    </source>
</reference>
<accession>A0A9D9EH41</accession>
<organism evidence="3 4">
    <name type="scientific">Candidatus Enterocola intestinipullorum</name>
    <dbReference type="NCBI Taxonomy" id="2840783"/>
    <lineage>
        <taxon>Bacteria</taxon>
        <taxon>Pseudomonadati</taxon>
        <taxon>Bacteroidota</taxon>
        <taxon>Bacteroidia</taxon>
        <taxon>Bacteroidales</taxon>
        <taxon>Candidatus Enterocola</taxon>
    </lineage>
</organism>
<dbReference type="EMBL" id="JADIMR010000009">
    <property type="protein sequence ID" value="MBO8446255.1"/>
    <property type="molecule type" value="Genomic_DNA"/>
</dbReference>
<keyword evidence="3" id="KW-0012">Acyltransferase</keyword>
<evidence type="ECO:0000313" key="3">
    <source>
        <dbReference type="EMBL" id="MBO8446255.1"/>
    </source>
</evidence>
<sequence length="449" mass="51059">MILKSIFRYINIVHDYVYYRKVYYINSDNIPPDGSSVIVVSNHQNAINDPLALEFCFRKRHFHIFARASLFASRFGNWFFRGLGVLPAFRLRTDGEESLKNNYGSFTEAGGILANGGMVGIFPEGTNQYRHWLGDFSQAYLRLAFETAKRCGFNREIYILPVSVHYSDYFKFRADMMVVCGEPLALSQYYGQYESKPRTTCRTVNDIIHERVRALMLDIRDEENYAAVEYLLGSYGNSFARDNGFNPRILPEKLRSDQILAKKLGHLAAANPDKYEKLCNDALLLEAKTSAAGLRDGVFDHCPSLLSLIFKGLAFLLLFPLFVIGLYPNILCYFAPMPLVNKMKKMGGPFTLFQSGIQLGINALAVVPLSYLAVFIADVCLCGWLFGFVHLLLLPVLGMFSWDYSRQWKKFLGQVRFRLHGKSEQIREIESLRAGIFKTMDAVSGTNDK</sequence>
<dbReference type="GO" id="GO:0008654">
    <property type="term" value="P:phospholipid biosynthetic process"/>
    <property type="evidence" value="ECO:0007669"/>
    <property type="project" value="TreeGrafter"/>
</dbReference>
<keyword evidence="3" id="KW-0808">Transferase</keyword>
<dbReference type="GO" id="GO:0016287">
    <property type="term" value="F:glycerone-phosphate O-acyltransferase activity"/>
    <property type="evidence" value="ECO:0007669"/>
    <property type="project" value="TreeGrafter"/>
</dbReference>
<keyword evidence="1" id="KW-0812">Transmembrane</keyword>
<dbReference type="PANTHER" id="PTHR31605">
    <property type="entry name" value="GLYCEROL-3-PHOSPHATE O-ACYLTRANSFERASE 1"/>
    <property type="match status" value="1"/>
</dbReference>
<name>A0A9D9EH41_9BACT</name>
<gene>
    <name evidence="3" type="ORF">IAC32_00705</name>
</gene>
<reference evidence="3" key="2">
    <citation type="journal article" date="2021" name="PeerJ">
        <title>Extensive microbial diversity within the chicken gut microbiome revealed by metagenomics and culture.</title>
        <authorList>
            <person name="Gilroy R."/>
            <person name="Ravi A."/>
            <person name="Getino M."/>
            <person name="Pursley I."/>
            <person name="Horton D.L."/>
            <person name="Alikhan N.F."/>
            <person name="Baker D."/>
            <person name="Gharbi K."/>
            <person name="Hall N."/>
            <person name="Watson M."/>
            <person name="Adriaenssens E.M."/>
            <person name="Foster-Nyarko E."/>
            <person name="Jarju S."/>
            <person name="Secka A."/>
            <person name="Antonio M."/>
            <person name="Oren A."/>
            <person name="Chaudhuri R.R."/>
            <person name="La Ragione R."/>
            <person name="Hildebrand F."/>
            <person name="Pallen M.J."/>
        </authorList>
    </citation>
    <scope>NUCLEOTIDE SEQUENCE</scope>
    <source>
        <strain evidence="3">D3-1215</strain>
    </source>
</reference>
<dbReference type="GO" id="GO:0004366">
    <property type="term" value="F:glycerol-3-phosphate O-acyltransferase activity"/>
    <property type="evidence" value="ECO:0007669"/>
    <property type="project" value="TreeGrafter"/>
</dbReference>
<feature type="transmembrane region" description="Helical" evidence="1">
    <location>
        <begin position="383"/>
        <end position="402"/>
    </location>
</feature>
<feature type="transmembrane region" description="Helical" evidence="1">
    <location>
        <begin position="356"/>
        <end position="377"/>
    </location>
</feature>
<dbReference type="InterPro" id="IPR002123">
    <property type="entry name" value="Plipid/glycerol_acylTrfase"/>
</dbReference>
<protein>
    <submittedName>
        <fullName evidence="3">1-acyl-sn-glycerol-3-phosphate acyltransferase</fullName>
    </submittedName>
</protein>
<dbReference type="InterPro" id="IPR052744">
    <property type="entry name" value="GPAT/DAPAT"/>
</dbReference>
<dbReference type="SUPFAM" id="SSF69593">
    <property type="entry name" value="Glycerol-3-phosphate (1)-acyltransferase"/>
    <property type="match status" value="1"/>
</dbReference>